<keyword evidence="2" id="KW-1185">Reference proteome</keyword>
<name>A0ACB8BYW5_9AGAM</name>
<proteinExistence type="predicted"/>
<evidence type="ECO:0000313" key="1">
    <source>
        <dbReference type="EMBL" id="KAH7930271.1"/>
    </source>
</evidence>
<dbReference type="Proteomes" id="UP000790709">
    <property type="component" value="Unassembled WGS sequence"/>
</dbReference>
<sequence>MASKGSRQFMRHWFAIEAIPIYAVIGLAVGGAGWYLARLARGPTVVWTKNNPTPWNDVKPDENTKLMSVNQQFSKRSELFLRQIPGDIY</sequence>
<evidence type="ECO:0000313" key="2">
    <source>
        <dbReference type="Proteomes" id="UP000790709"/>
    </source>
</evidence>
<comment type="caution">
    <text evidence="1">The sequence shown here is derived from an EMBL/GenBank/DDBJ whole genome shotgun (WGS) entry which is preliminary data.</text>
</comment>
<organism evidence="1 2">
    <name type="scientific">Leucogyrophana mollusca</name>
    <dbReference type="NCBI Taxonomy" id="85980"/>
    <lineage>
        <taxon>Eukaryota</taxon>
        <taxon>Fungi</taxon>
        <taxon>Dikarya</taxon>
        <taxon>Basidiomycota</taxon>
        <taxon>Agaricomycotina</taxon>
        <taxon>Agaricomycetes</taxon>
        <taxon>Agaricomycetidae</taxon>
        <taxon>Boletales</taxon>
        <taxon>Boletales incertae sedis</taxon>
        <taxon>Leucogyrophana</taxon>
    </lineage>
</organism>
<accession>A0ACB8BYW5</accession>
<reference evidence="1" key="1">
    <citation type="journal article" date="2021" name="New Phytol.">
        <title>Evolutionary innovations through gain and loss of genes in the ectomycorrhizal Boletales.</title>
        <authorList>
            <person name="Wu G."/>
            <person name="Miyauchi S."/>
            <person name="Morin E."/>
            <person name="Kuo A."/>
            <person name="Drula E."/>
            <person name="Varga T."/>
            <person name="Kohler A."/>
            <person name="Feng B."/>
            <person name="Cao Y."/>
            <person name="Lipzen A."/>
            <person name="Daum C."/>
            <person name="Hundley H."/>
            <person name="Pangilinan J."/>
            <person name="Johnson J."/>
            <person name="Barry K."/>
            <person name="LaButti K."/>
            <person name="Ng V."/>
            <person name="Ahrendt S."/>
            <person name="Min B."/>
            <person name="Choi I.G."/>
            <person name="Park H."/>
            <person name="Plett J.M."/>
            <person name="Magnuson J."/>
            <person name="Spatafora J.W."/>
            <person name="Nagy L.G."/>
            <person name="Henrissat B."/>
            <person name="Grigoriev I.V."/>
            <person name="Yang Z.L."/>
            <person name="Xu J."/>
            <person name="Martin F.M."/>
        </authorList>
    </citation>
    <scope>NUCLEOTIDE SEQUENCE</scope>
    <source>
        <strain evidence="1">KUC20120723A-06</strain>
    </source>
</reference>
<protein>
    <submittedName>
        <fullName evidence="1">Uncharacterized protein</fullName>
    </submittedName>
</protein>
<gene>
    <name evidence="1" type="ORF">BV22DRAFT_1000890</name>
</gene>
<dbReference type="EMBL" id="MU266333">
    <property type="protein sequence ID" value="KAH7930271.1"/>
    <property type="molecule type" value="Genomic_DNA"/>
</dbReference>